<dbReference type="AlphaFoldDB" id="A0A101HKK5"/>
<dbReference type="Gene3D" id="3.40.1350.10">
    <property type="match status" value="1"/>
</dbReference>
<dbReference type="PANTHER" id="PTHR34039">
    <property type="entry name" value="UPF0102 PROTEIN YRAN"/>
    <property type="match status" value="1"/>
</dbReference>
<dbReference type="GO" id="GO:0003676">
    <property type="term" value="F:nucleic acid binding"/>
    <property type="evidence" value="ECO:0007669"/>
    <property type="project" value="InterPro"/>
</dbReference>
<name>A0A101HKK5_9BACT</name>
<protein>
    <recommendedName>
        <fullName evidence="2">UPF0102 protein XD92_0286</fullName>
    </recommendedName>
</protein>
<dbReference type="NCBIfam" id="NF009150">
    <property type="entry name" value="PRK12497.1-3"/>
    <property type="match status" value="1"/>
</dbReference>
<dbReference type="Pfam" id="PF02021">
    <property type="entry name" value="UPF0102"/>
    <property type="match status" value="1"/>
</dbReference>
<dbReference type="EMBL" id="LGGN01000030">
    <property type="protein sequence ID" value="KUK78463.1"/>
    <property type="molecule type" value="Genomic_DNA"/>
</dbReference>
<dbReference type="InterPro" id="IPR011856">
    <property type="entry name" value="tRNA_endonuc-like_dom_sf"/>
</dbReference>
<evidence type="ECO:0000313" key="3">
    <source>
        <dbReference type="EMBL" id="KUK78463.1"/>
    </source>
</evidence>
<dbReference type="CDD" id="cd20736">
    <property type="entry name" value="PoNe_Nuclease"/>
    <property type="match status" value="1"/>
</dbReference>
<dbReference type="HAMAP" id="MF_00048">
    <property type="entry name" value="UPF0102"/>
    <property type="match status" value="1"/>
</dbReference>
<dbReference type="Proteomes" id="UP000053860">
    <property type="component" value="Unassembled WGS sequence"/>
</dbReference>
<accession>A0A101HKK5</accession>
<dbReference type="PANTHER" id="PTHR34039:SF1">
    <property type="entry name" value="UPF0102 PROTEIN YRAN"/>
    <property type="match status" value="1"/>
</dbReference>
<dbReference type="NCBIfam" id="TIGR00252">
    <property type="entry name" value="YraN family protein"/>
    <property type="match status" value="1"/>
</dbReference>
<dbReference type="InterPro" id="IPR011335">
    <property type="entry name" value="Restrct_endonuc-II-like"/>
</dbReference>
<comment type="similarity">
    <text evidence="1 2">Belongs to the UPF0102 family.</text>
</comment>
<sequence length="127" mass="14746">MGFSSGRAMALHNELGRKGEATAVSYLESKGHHILERNWRLHGYEIDIITTHEGYIVFVEVKTRTSDQWGDPESFVGKQRMRRMIQAAHYYLLIKQIDLPARFDIIAILWKGEHCTLEHIEDAFISF</sequence>
<dbReference type="SUPFAM" id="SSF52980">
    <property type="entry name" value="Restriction endonuclease-like"/>
    <property type="match status" value="1"/>
</dbReference>
<evidence type="ECO:0000313" key="4">
    <source>
        <dbReference type="Proteomes" id="UP000053860"/>
    </source>
</evidence>
<reference evidence="4" key="1">
    <citation type="journal article" date="2015" name="MBio">
        <title>Genome-Resolved Metagenomic Analysis Reveals Roles for Candidate Phyla and Other Microbial Community Members in Biogeochemical Transformations in Oil Reservoirs.</title>
        <authorList>
            <person name="Hu P."/>
            <person name="Tom L."/>
            <person name="Singh A."/>
            <person name="Thomas B.C."/>
            <person name="Baker B.J."/>
            <person name="Piceno Y.M."/>
            <person name="Andersen G.L."/>
            <person name="Banfield J.F."/>
        </authorList>
    </citation>
    <scope>NUCLEOTIDE SEQUENCE [LARGE SCALE GENOMIC DNA]</scope>
</reference>
<comment type="caution">
    <text evidence="3">The sequence shown here is derived from an EMBL/GenBank/DDBJ whole genome shotgun (WGS) entry which is preliminary data.</text>
</comment>
<organism evidence="3 4">
    <name type="scientific">Proteiniphilum acetatigenes</name>
    <dbReference type="NCBI Taxonomy" id="294710"/>
    <lineage>
        <taxon>Bacteria</taxon>
        <taxon>Pseudomonadati</taxon>
        <taxon>Bacteroidota</taxon>
        <taxon>Bacteroidia</taxon>
        <taxon>Bacteroidales</taxon>
        <taxon>Dysgonomonadaceae</taxon>
        <taxon>Proteiniphilum</taxon>
    </lineage>
</organism>
<proteinExistence type="inferred from homology"/>
<evidence type="ECO:0000256" key="2">
    <source>
        <dbReference type="HAMAP-Rule" id="MF_00048"/>
    </source>
</evidence>
<dbReference type="InterPro" id="IPR003509">
    <property type="entry name" value="UPF0102_YraN-like"/>
</dbReference>
<evidence type="ECO:0000256" key="1">
    <source>
        <dbReference type="ARBA" id="ARBA00006738"/>
    </source>
</evidence>
<gene>
    <name evidence="3" type="ORF">XD92_0286</name>
</gene>